<organism evidence="2">
    <name type="scientific">marine metagenome</name>
    <dbReference type="NCBI Taxonomy" id="408172"/>
    <lineage>
        <taxon>unclassified sequences</taxon>
        <taxon>metagenomes</taxon>
        <taxon>ecological metagenomes</taxon>
    </lineage>
</organism>
<dbReference type="Pfam" id="PF01882">
    <property type="entry name" value="DUF58"/>
    <property type="match status" value="1"/>
</dbReference>
<reference evidence="2" key="1">
    <citation type="submission" date="2018-05" db="EMBL/GenBank/DDBJ databases">
        <authorList>
            <person name="Lanie J.A."/>
            <person name="Ng W.-L."/>
            <person name="Kazmierczak K.M."/>
            <person name="Andrzejewski T.M."/>
            <person name="Davidsen T.M."/>
            <person name="Wayne K.J."/>
            <person name="Tettelin H."/>
            <person name="Glass J.I."/>
            <person name="Rusch D."/>
            <person name="Podicherti R."/>
            <person name="Tsui H.-C.T."/>
            <person name="Winkler M.E."/>
        </authorList>
    </citation>
    <scope>NUCLEOTIDE SEQUENCE</scope>
</reference>
<gene>
    <name evidence="2" type="ORF">METZ01_LOCUS55633</name>
</gene>
<name>A0A381SH29_9ZZZZ</name>
<dbReference type="InterPro" id="IPR002881">
    <property type="entry name" value="DUF58"/>
</dbReference>
<dbReference type="PANTHER" id="PTHR33608:SF12">
    <property type="entry name" value="DUF58 DOMAIN-CONTAINING PROTEIN"/>
    <property type="match status" value="1"/>
</dbReference>
<evidence type="ECO:0000259" key="1">
    <source>
        <dbReference type="Pfam" id="PF01882"/>
    </source>
</evidence>
<evidence type="ECO:0000313" key="2">
    <source>
        <dbReference type="EMBL" id="SVA02779.1"/>
    </source>
</evidence>
<dbReference type="AlphaFoldDB" id="A0A381SH29"/>
<sequence>MTNLKKNNGIWLEKMELPELFKAAKSKETLTPPKIAGTIGGPYLTKLKGRGMEFAEARPYQPGDDVRHIDWRVTARTGRTHTKLYREERERPVMLVLDQCRQMFFGSRKRLKSVQAARMAALMGWRALLRGDRVGGILFSEKLHYEFRPRGDRRHYLRLLSKIMTEHNRIADEMKYDQWSFGSKYQFSDALIRVRHVVQPGSLVYIFSDFPSFDEECRKHMFQLSKHNQLEVYLLSDPLEKEAPSSGNYVMSDGKSNAWINSSNTNTRRLYAAAYEKLQQSLSEELRSCRVTLNLLSTVDSLYQPGK</sequence>
<proteinExistence type="predicted"/>
<dbReference type="EMBL" id="UINC01003039">
    <property type="protein sequence ID" value="SVA02779.1"/>
    <property type="molecule type" value="Genomic_DNA"/>
</dbReference>
<protein>
    <recommendedName>
        <fullName evidence="1">DUF58 domain-containing protein</fullName>
    </recommendedName>
</protein>
<feature type="domain" description="DUF58" evidence="1">
    <location>
        <begin position="56"/>
        <end position="277"/>
    </location>
</feature>
<dbReference type="PANTHER" id="PTHR33608">
    <property type="entry name" value="BLL2464 PROTEIN"/>
    <property type="match status" value="1"/>
</dbReference>
<accession>A0A381SH29</accession>